<dbReference type="EMBL" id="CP025189">
    <property type="protein sequence ID" value="AWV23943.1"/>
    <property type="molecule type" value="Genomic_DNA"/>
</dbReference>
<sequence length="413" mass="44424">MPKLTKRVVDAASPREGDYFIWCDELPGFGLRVFASGKRSYLVQYRAAGRSRRVTIGLHGRLTTEEARKEAMSLLGQVAKGGDPAEEKATRRKAMTVRELCERYLEAAEKGLIMGKRGRPKKQLTLYTDRGRIERHIVPLLGKRLVRDLTAVDVARLIRDVAAGKTAKVEKTKLRGKSVVTGGKGTAARTAGLLGGILSFAVAEGVILANPAHGVRKPAYERRARRLTADEYRALGKALEAEQADGRNPVPLGAIELLALTGCRRNEVLGLKWGEVDEAGHAFRLLDSKEGASVRPIGEAALALLHRPPEATASTPVFPASRREGSYGALPAAWNAVKERAGLDGVTLHTLRHSFASVAGDLGYSEATIGALLGHASGTVTGRYTHILDAVLIAAADKVAQEIRRQMVGEGRG</sequence>
<keyword evidence="4" id="KW-0233">DNA recombination</keyword>
<dbReference type="Pfam" id="PF13356">
    <property type="entry name" value="Arm-DNA-bind_3"/>
    <property type="match status" value="1"/>
</dbReference>
<organism evidence="6">
    <name type="scientific">Roseomonas mucosa</name>
    <dbReference type="NCBI Taxonomy" id="207340"/>
    <lineage>
        <taxon>Bacteria</taxon>
        <taxon>Pseudomonadati</taxon>
        <taxon>Pseudomonadota</taxon>
        <taxon>Alphaproteobacteria</taxon>
        <taxon>Acetobacterales</taxon>
        <taxon>Roseomonadaceae</taxon>
        <taxon>Roseomonas</taxon>
    </lineage>
</organism>
<gene>
    <name evidence="6" type="ORF">RADP37_02730a</name>
</gene>
<evidence type="ECO:0000256" key="2">
    <source>
        <dbReference type="ARBA" id="ARBA00022908"/>
    </source>
</evidence>
<evidence type="ECO:0000256" key="1">
    <source>
        <dbReference type="ARBA" id="ARBA00008857"/>
    </source>
</evidence>
<dbReference type="GO" id="GO:0015074">
    <property type="term" value="P:DNA integration"/>
    <property type="evidence" value="ECO:0007669"/>
    <property type="project" value="UniProtKB-KW"/>
</dbReference>
<evidence type="ECO:0000256" key="3">
    <source>
        <dbReference type="ARBA" id="ARBA00023125"/>
    </source>
</evidence>
<dbReference type="Gene3D" id="3.30.160.390">
    <property type="entry name" value="Integrase, DNA-binding domain"/>
    <property type="match status" value="1"/>
</dbReference>
<dbReference type="InterPro" id="IPR013762">
    <property type="entry name" value="Integrase-like_cat_sf"/>
</dbReference>
<dbReference type="InterPro" id="IPR002104">
    <property type="entry name" value="Integrase_catalytic"/>
</dbReference>
<feature type="domain" description="Tyr recombinase" evidence="5">
    <location>
        <begin position="222"/>
        <end position="397"/>
    </location>
</feature>
<proteinExistence type="inferred from homology"/>
<evidence type="ECO:0000256" key="4">
    <source>
        <dbReference type="ARBA" id="ARBA00023172"/>
    </source>
</evidence>
<dbReference type="Pfam" id="PF00589">
    <property type="entry name" value="Phage_integrase"/>
    <property type="match status" value="1"/>
</dbReference>
<protein>
    <submittedName>
        <fullName evidence="6">Transposase</fullName>
    </submittedName>
</protein>
<dbReference type="GO" id="GO:0006310">
    <property type="term" value="P:DNA recombination"/>
    <property type="evidence" value="ECO:0007669"/>
    <property type="project" value="UniProtKB-KW"/>
</dbReference>
<dbReference type="RefSeq" id="WP_314214667.1">
    <property type="nucleotide sequence ID" value="NZ_CP025189.1"/>
</dbReference>
<dbReference type="SUPFAM" id="SSF56349">
    <property type="entry name" value="DNA breaking-rejoining enzymes"/>
    <property type="match status" value="1"/>
</dbReference>
<accession>A0A4Y1N2I0</accession>
<evidence type="ECO:0000313" key="6">
    <source>
        <dbReference type="EMBL" id="AWV23943.1"/>
    </source>
</evidence>
<comment type="similarity">
    <text evidence="1">Belongs to the 'phage' integrase family.</text>
</comment>
<dbReference type="InterPro" id="IPR050808">
    <property type="entry name" value="Phage_Integrase"/>
</dbReference>
<dbReference type="GO" id="GO:0003677">
    <property type="term" value="F:DNA binding"/>
    <property type="evidence" value="ECO:0007669"/>
    <property type="project" value="UniProtKB-KW"/>
</dbReference>
<dbReference type="InterPro" id="IPR010998">
    <property type="entry name" value="Integrase_recombinase_N"/>
</dbReference>
<dbReference type="InterPro" id="IPR025166">
    <property type="entry name" value="Integrase_DNA_bind_dom"/>
</dbReference>
<dbReference type="InterPro" id="IPR038488">
    <property type="entry name" value="Integrase_DNA-bd_sf"/>
</dbReference>
<dbReference type="CDD" id="cd00796">
    <property type="entry name" value="INT_Rci_Hp1_C"/>
    <property type="match status" value="1"/>
</dbReference>
<dbReference type="Gene3D" id="1.10.443.10">
    <property type="entry name" value="Intergrase catalytic core"/>
    <property type="match status" value="1"/>
</dbReference>
<keyword evidence="2" id="KW-0229">DNA integration</keyword>
<dbReference type="Gene3D" id="1.10.150.130">
    <property type="match status" value="1"/>
</dbReference>
<reference evidence="6" key="1">
    <citation type="submission" date="2017-12" db="EMBL/GenBank/DDBJ databases">
        <authorList>
            <person name="Martens C."/>
            <person name="Dahlstrom E."/>
            <person name="Barbian K."/>
            <person name="Sykora L."/>
            <person name="Ricklefs S."/>
            <person name="Bruno D."/>
            <person name="Anzick I."/>
            <person name="Myles I."/>
            <person name="Datta S.K."/>
        </authorList>
    </citation>
    <scope>NUCLEOTIDE SEQUENCE</scope>
    <source>
        <strain evidence="6">AD2</strain>
    </source>
</reference>
<evidence type="ECO:0000259" key="5">
    <source>
        <dbReference type="PROSITE" id="PS51898"/>
    </source>
</evidence>
<dbReference type="PANTHER" id="PTHR30629">
    <property type="entry name" value="PROPHAGE INTEGRASE"/>
    <property type="match status" value="1"/>
</dbReference>
<name>A0A4Y1N2I0_9PROT</name>
<dbReference type="InterPro" id="IPR011010">
    <property type="entry name" value="DNA_brk_join_enz"/>
</dbReference>
<dbReference type="PROSITE" id="PS51898">
    <property type="entry name" value="TYR_RECOMBINASE"/>
    <property type="match status" value="1"/>
</dbReference>
<dbReference type="AlphaFoldDB" id="A0A4Y1N2I0"/>
<dbReference type="PANTHER" id="PTHR30629:SF2">
    <property type="entry name" value="PROPHAGE INTEGRASE INTS-RELATED"/>
    <property type="match status" value="1"/>
</dbReference>
<keyword evidence="3" id="KW-0238">DNA-binding</keyword>